<comment type="caution">
    <text evidence="2">The sequence shown here is derived from an EMBL/GenBank/DDBJ whole genome shotgun (WGS) entry which is preliminary data.</text>
</comment>
<evidence type="ECO:0000313" key="2">
    <source>
        <dbReference type="EMBL" id="MDT9598547.1"/>
    </source>
</evidence>
<proteinExistence type="predicted"/>
<sequence>MAKFELPSWPRVMRRATAAAYLDMSIAEFERGVALGTLPMPVKIVSRERWSRTAIDAALERLEGGPPLDDWRARSPLYSGEPIPPKKRGVLR</sequence>
<feature type="compositionally biased region" description="Basic and acidic residues" evidence="1">
    <location>
        <begin position="63"/>
        <end position="73"/>
    </location>
</feature>
<evidence type="ECO:0000256" key="1">
    <source>
        <dbReference type="SAM" id="MobiDB-lite"/>
    </source>
</evidence>
<organism evidence="2 3">
    <name type="scientific">Sphingosinicella rhizophila</name>
    <dbReference type="NCBI Taxonomy" id="3050082"/>
    <lineage>
        <taxon>Bacteria</taxon>
        <taxon>Pseudomonadati</taxon>
        <taxon>Pseudomonadota</taxon>
        <taxon>Alphaproteobacteria</taxon>
        <taxon>Sphingomonadales</taxon>
        <taxon>Sphingosinicellaceae</taxon>
        <taxon>Sphingosinicella</taxon>
    </lineage>
</organism>
<keyword evidence="3" id="KW-1185">Reference proteome</keyword>
<evidence type="ECO:0000313" key="3">
    <source>
        <dbReference type="Proteomes" id="UP001259572"/>
    </source>
</evidence>
<dbReference type="EMBL" id="JAVUPU010000003">
    <property type="protein sequence ID" value="MDT9598547.1"/>
    <property type="molecule type" value="Genomic_DNA"/>
</dbReference>
<feature type="region of interest" description="Disordered" evidence="1">
    <location>
        <begin position="63"/>
        <end position="92"/>
    </location>
</feature>
<accession>A0ABU3Q5H7</accession>
<gene>
    <name evidence="2" type="ORF">RQX22_06240</name>
</gene>
<dbReference type="Proteomes" id="UP001259572">
    <property type="component" value="Unassembled WGS sequence"/>
</dbReference>
<dbReference type="RefSeq" id="WP_315724705.1">
    <property type="nucleotide sequence ID" value="NZ_JAVUPU010000003.1"/>
</dbReference>
<reference evidence="2 3" key="1">
    <citation type="submission" date="2023-05" db="EMBL/GenBank/DDBJ databases">
        <authorList>
            <person name="Guo Y."/>
        </authorList>
    </citation>
    <scope>NUCLEOTIDE SEQUENCE [LARGE SCALE GENOMIC DNA]</scope>
    <source>
        <strain evidence="2 3">GR2756</strain>
    </source>
</reference>
<name>A0ABU3Q5H7_9SPHN</name>
<protein>
    <submittedName>
        <fullName evidence="2">Uncharacterized protein</fullName>
    </submittedName>
</protein>